<dbReference type="SUPFAM" id="SSF56672">
    <property type="entry name" value="DNA/RNA polymerases"/>
    <property type="match status" value="1"/>
</dbReference>
<feature type="compositionally biased region" description="Basic and acidic residues" evidence="1">
    <location>
        <begin position="1"/>
        <end position="13"/>
    </location>
</feature>
<evidence type="ECO:0000256" key="1">
    <source>
        <dbReference type="SAM" id="MobiDB-lite"/>
    </source>
</evidence>
<dbReference type="EMBL" id="AUZZ01004558">
    <property type="protein sequence ID" value="EQD52702.1"/>
    <property type="molecule type" value="Genomic_DNA"/>
</dbReference>
<keyword evidence="2" id="KW-0808">Transferase</keyword>
<dbReference type="InterPro" id="IPR043502">
    <property type="entry name" value="DNA/RNA_pol_sf"/>
</dbReference>
<keyword evidence="2" id="KW-0695">RNA-directed DNA polymerase</keyword>
<name>T1A6U8_9ZZZZ</name>
<evidence type="ECO:0000313" key="2">
    <source>
        <dbReference type="EMBL" id="EQD52702.1"/>
    </source>
</evidence>
<reference evidence="2" key="1">
    <citation type="submission" date="2013-08" db="EMBL/GenBank/DDBJ databases">
        <authorList>
            <person name="Mendez C."/>
            <person name="Richter M."/>
            <person name="Ferrer M."/>
            <person name="Sanchez J."/>
        </authorList>
    </citation>
    <scope>NUCLEOTIDE SEQUENCE</scope>
</reference>
<protein>
    <submittedName>
        <fullName evidence="2">RNA-directed DNA polymerase (Reverse transcriptase)</fullName>
    </submittedName>
</protein>
<comment type="caution">
    <text evidence="2">The sequence shown here is derived from an EMBL/GenBank/DDBJ whole genome shotgun (WGS) entry which is preliminary data.</text>
</comment>
<feature type="non-terminal residue" evidence="2">
    <location>
        <position position="1"/>
    </location>
</feature>
<accession>T1A6U8</accession>
<sequence length="129" mass="14876">RSRAEPVERREGAEGNTGETSMHRTPRRASMFPGLDRVRERAKREKKERFTALLHHVDVDLLRAAFSWLKRDAAPGVDGLTWREYEQNLEVRLVDLHARVHRGAYRALPSRRKYIPKGDGRRPLGVAAL</sequence>
<feature type="region of interest" description="Disordered" evidence="1">
    <location>
        <begin position="1"/>
        <end position="31"/>
    </location>
</feature>
<organism evidence="2">
    <name type="scientific">mine drainage metagenome</name>
    <dbReference type="NCBI Taxonomy" id="410659"/>
    <lineage>
        <taxon>unclassified sequences</taxon>
        <taxon>metagenomes</taxon>
        <taxon>ecological metagenomes</taxon>
    </lineage>
</organism>
<gene>
    <name evidence="2" type="ORF">B2A_06441</name>
</gene>
<reference evidence="2" key="2">
    <citation type="journal article" date="2014" name="ISME J.">
        <title>Microbial stratification in low pH oxic and suboxic macroscopic growths along an acid mine drainage.</title>
        <authorList>
            <person name="Mendez-Garcia C."/>
            <person name="Mesa V."/>
            <person name="Sprenger R.R."/>
            <person name="Richter M."/>
            <person name="Diez M.S."/>
            <person name="Solano J."/>
            <person name="Bargiela R."/>
            <person name="Golyshina O.V."/>
            <person name="Manteca A."/>
            <person name="Ramos J.L."/>
            <person name="Gallego J.R."/>
            <person name="Llorente I."/>
            <person name="Martins Dos Santos V.A."/>
            <person name="Jensen O.N."/>
            <person name="Pelaez A.I."/>
            <person name="Sanchez J."/>
            <person name="Ferrer M."/>
        </authorList>
    </citation>
    <scope>NUCLEOTIDE SEQUENCE</scope>
</reference>
<dbReference type="GO" id="GO:0003964">
    <property type="term" value="F:RNA-directed DNA polymerase activity"/>
    <property type="evidence" value="ECO:0007669"/>
    <property type="project" value="UniProtKB-KW"/>
</dbReference>
<proteinExistence type="predicted"/>
<feature type="non-terminal residue" evidence="2">
    <location>
        <position position="129"/>
    </location>
</feature>
<keyword evidence="2" id="KW-0548">Nucleotidyltransferase</keyword>
<dbReference type="AlphaFoldDB" id="T1A6U8"/>